<name>A0ABS8RZN8_DATST</name>
<comment type="caution">
    <text evidence="3">The sequence shown here is derived from an EMBL/GenBank/DDBJ whole genome shotgun (WGS) entry which is preliminary data.</text>
</comment>
<keyword evidence="4" id="KW-1185">Reference proteome</keyword>
<feature type="non-terminal residue" evidence="3">
    <location>
        <position position="1"/>
    </location>
</feature>
<proteinExistence type="predicted"/>
<feature type="coiled-coil region" evidence="1">
    <location>
        <begin position="76"/>
        <end position="104"/>
    </location>
</feature>
<dbReference type="EMBL" id="JACEIK010000168">
    <property type="protein sequence ID" value="MCD7451445.1"/>
    <property type="molecule type" value="Genomic_DNA"/>
</dbReference>
<dbReference type="Proteomes" id="UP000823775">
    <property type="component" value="Unassembled WGS sequence"/>
</dbReference>
<evidence type="ECO:0000313" key="3">
    <source>
        <dbReference type="EMBL" id="MCD7451445.1"/>
    </source>
</evidence>
<organism evidence="3 4">
    <name type="scientific">Datura stramonium</name>
    <name type="common">Jimsonweed</name>
    <name type="synonym">Common thornapple</name>
    <dbReference type="NCBI Taxonomy" id="4076"/>
    <lineage>
        <taxon>Eukaryota</taxon>
        <taxon>Viridiplantae</taxon>
        <taxon>Streptophyta</taxon>
        <taxon>Embryophyta</taxon>
        <taxon>Tracheophyta</taxon>
        <taxon>Spermatophyta</taxon>
        <taxon>Magnoliopsida</taxon>
        <taxon>eudicotyledons</taxon>
        <taxon>Gunneridae</taxon>
        <taxon>Pentapetalae</taxon>
        <taxon>asterids</taxon>
        <taxon>lamiids</taxon>
        <taxon>Solanales</taxon>
        <taxon>Solanaceae</taxon>
        <taxon>Solanoideae</taxon>
        <taxon>Datureae</taxon>
        <taxon>Datura</taxon>
    </lineage>
</organism>
<feature type="region of interest" description="Disordered" evidence="2">
    <location>
        <begin position="114"/>
        <end position="137"/>
    </location>
</feature>
<gene>
    <name evidence="3" type="ORF">HAX54_011852</name>
</gene>
<evidence type="ECO:0000256" key="1">
    <source>
        <dbReference type="SAM" id="Coils"/>
    </source>
</evidence>
<protein>
    <submittedName>
        <fullName evidence="3">Uncharacterized protein</fullName>
    </submittedName>
</protein>
<keyword evidence="1" id="KW-0175">Coiled coil</keyword>
<evidence type="ECO:0000313" key="4">
    <source>
        <dbReference type="Proteomes" id="UP000823775"/>
    </source>
</evidence>
<accession>A0ABS8RZN8</accession>
<sequence>LKNEDVLDIFIKHVIDDSALIKNGVPTESIETNLNANSLGVDIGGSYLNDSNIDEDLEGIPDKDDRDVDEELRGFIEKLRHEKREEQKKKEKSVTQEIELTERKTDRYIGKLAGDEEYLDSSDVGSDDSKDGLDSQA</sequence>
<feature type="compositionally biased region" description="Basic and acidic residues" evidence="2">
    <location>
        <begin position="127"/>
        <end position="137"/>
    </location>
</feature>
<reference evidence="3 4" key="1">
    <citation type="journal article" date="2021" name="BMC Genomics">
        <title>Datura genome reveals duplications of psychoactive alkaloid biosynthetic genes and high mutation rate following tissue culture.</title>
        <authorList>
            <person name="Rajewski A."/>
            <person name="Carter-House D."/>
            <person name="Stajich J."/>
            <person name="Litt A."/>
        </authorList>
    </citation>
    <scope>NUCLEOTIDE SEQUENCE [LARGE SCALE GENOMIC DNA]</scope>
    <source>
        <strain evidence="3">AR-01</strain>
    </source>
</reference>
<evidence type="ECO:0000256" key="2">
    <source>
        <dbReference type="SAM" id="MobiDB-lite"/>
    </source>
</evidence>